<reference evidence="1 2" key="1">
    <citation type="journal article" date="2021" name="Arch. Microbiol.">
        <title>Myceligenerans indicum sp. nov., an actinobacterium isolated from mangrove sediment of Sundarbans, India.</title>
        <authorList>
            <person name="Asha K."/>
            <person name="Bhadury P."/>
        </authorList>
    </citation>
    <scope>NUCLEOTIDE SEQUENCE [LARGE SCALE GENOMIC DNA]</scope>
    <source>
        <strain evidence="1 2">I2</strain>
    </source>
</reference>
<evidence type="ECO:0000313" key="1">
    <source>
        <dbReference type="EMBL" id="MBL0885527.1"/>
    </source>
</evidence>
<dbReference type="EMBL" id="JABBYC010000004">
    <property type="protein sequence ID" value="MBL0885527.1"/>
    <property type="molecule type" value="Genomic_DNA"/>
</dbReference>
<evidence type="ECO:0000313" key="2">
    <source>
        <dbReference type="Proteomes" id="UP000675409"/>
    </source>
</evidence>
<accession>A0ABS1LIX9</accession>
<dbReference type="RefSeq" id="WP_201845361.1">
    <property type="nucleotide sequence ID" value="NZ_JABBYC010000004.1"/>
</dbReference>
<gene>
    <name evidence="1" type="ORF">HGK34_04385</name>
</gene>
<sequence>MATSVLSLLAVLAGVVVLVPAVALALLVTGIRTQNPRILGAVRRFNRSYGNRAPLRVAGKEGSATGLLYHRGRTSGREYATPIGPGAEPGGFAVMLPYGPGTDWLRNLRAAGSAVLRFDGRTYRVDRPEVVPVANTVLAEREATMIRIFGARTALRLRATEISSEETTQGPARPTTS</sequence>
<protein>
    <submittedName>
        <fullName evidence="1">Nitroreductase family deazaflavin-dependent oxidoreductase</fullName>
    </submittedName>
</protein>
<organism evidence="1 2">
    <name type="scientific">Myceligenerans indicum</name>
    <dbReference type="NCBI Taxonomy" id="2593663"/>
    <lineage>
        <taxon>Bacteria</taxon>
        <taxon>Bacillati</taxon>
        <taxon>Actinomycetota</taxon>
        <taxon>Actinomycetes</taxon>
        <taxon>Micrococcales</taxon>
        <taxon>Promicromonosporaceae</taxon>
        <taxon>Myceligenerans</taxon>
    </lineage>
</organism>
<proteinExistence type="predicted"/>
<comment type="caution">
    <text evidence="1">The sequence shown here is derived from an EMBL/GenBank/DDBJ whole genome shotgun (WGS) entry which is preliminary data.</text>
</comment>
<dbReference type="Proteomes" id="UP000675409">
    <property type="component" value="Unassembled WGS sequence"/>
</dbReference>
<keyword evidence="2" id="KW-1185">Reference proteome</keyword>
<name>A0ABS1LIX9_9MICO</name>
<dbReference type="Gene3D" id="2.30.110.10">
    <property type="entry name" value="Electron Transport, Fmn-binding Protein, Chain A"/>
    <property type="match status" value="1"/>
</dbReference>
<dbReference type="InterPro" id="IPR012349">
    <property type="entry name" value="Split_barrel_FMN-bd"/>
</dbReference>